<dbReference type="GO" id="GO:0006302">
    <property type="term" value="P:double-strand break repair"/>
    <property type="evidence" value="ECO:0007669"/>
    <property type="project" value="InterPro"/>
</dbReference>
<dbReference type="FunFam" id="3.40.50.300:FF:000489">
    <property type="entry name" value="Primosome assembly protein PriA"/>
    <property type="match status" value="1"/>
</dbReference>
<keyword evidence="9 12" id="KW-0238">DNA-binding</keyword>
<dbReference type="Pfam" id="PF00271">
    <property type="entry name" value="Helicase_C"/>
    <property type="match status" value="1"/>
</dbReference>
<keyword evidence="8 12" id="KW-0067">ATP-binding</keyword>
<dbReference type="InterPro" id="IPR011545">
    <property type="entry name" value="DEAD/DEAH_box_helicase_dom"/>
</dbReference>
<dbReference type="InterPro" id="IPR040498">
    <property type="entry name" value="PriA_CRR"/>
</dbReference>
<dbReference type="EC" id="5.6.2.4" evidence="12"/>
<keyword evidence="1 12" id="KW-0639">Primosome</keyword>
<comment type="subunit">
    <text evidence="12">Component of the replication restart primosome.</text>
</comment>
<feature type="binding site" evidence="12">
    <location>
        <position position="481"/>
    </location>
    <ligand>
        <name>Zn(2+)</name>
        <dbReference type="ChEBI" id="CHEBI:29105"/>
        <label>2</label>
    </ligand>
</feature>
<feature type="binding site" evidence="12">
    <location>
        <position position="463"/>
    </location>
    <ligand>
        <name>Zn(2+)</name>
        <dbReference type="ChEBI" id="CHEBI:29105"/>
        <label>2</label>
    </ligand>
</feature>
<evidence type="ECO:0000256" key="4">
    <source>
        <dbReference type="ARBA" id="ARBA00022741"/>
    </source>
</evidence>
<feature type="binding site" evidence="12">
    <location>
        <position position="494"/>
    </location>
    <ligand>
        <name>Zn(2+)</name>
        <dbReference type="ChEBI" id="CHEBI:29105"/>
        <label>1</label>
    </ligand>
</feature>
<organism evidence="14">
    <name type="scientific">Desulfobacca acetoxidans</name>
    <dbReference type="NCBI Taxonomy" id="60893"/>
    <lineage>
        <taxon>Bacteria</taxon>
        <taxon>Pseudomonadati</taxon>
        <taxon>Thermodesulfobacteriota</taxon>
        <taxon>Desulfobaccia</taxon>
        <taxon>Desulfobaccales</taxon>
        <taxon>Desulfobaccaceae</taxon>
        <taxon>Desulfobacca</taxon>
    </lineage>
</organism>
<dbReference type="GO" id="GO:0006269">
    <property type="term" value="P:DNA replication, synthesis of primer"/>
    <property type="evidence" value="ECO:0007669"/>
    <property type="project" value="UniProtKB-KW"/>
</dbReference>
<protein>
    <recommendedName>
        <fullName evidence="12">Replication restart protein PriA</fullName>
    </recommendedName>
    <alternativeName>
        <fullName evidence="12">ATP-dependent DNA helicase PriA</fullName>
        <ecNumber evidence="12">5.6.2.4</ecNumber>
    </alternativeName>
    <alternativeName>
        <fullName evidence="12">DNA 3'-5' helicase PriA</fullName>
    </alternativeName>
</protein>
<dbReference type="Pfam" id="PF18074">
    <property type="entry name" value="PriA_C"/>
    <property type="match status" value="1"/>
</dbReference>
<feature type="binding site" evidence="12">
    <location>
        <position position="491"/>
    </location>
    <ligand>
        <name>Zn(2+)</name>
        <dbReference type="ChEBI" id="CHEBI:29105"/>
        <label>1</label>
    </ligand>
</feature>
<dbReference type="EMBL" id="DTHB01000053">
    <property type="protein sequence ID" value="HGB15287.1"/>
    <property type="molecule type" value="Genomic_DNA"/>
</dbReference>
<dbReference type="SMART" id="SM00490">
    <property type="entry name" value="HELICc"/>
    <property type="match status" value="1"/>
</dbReference>
<dbReference type="GO" id="GO:0006270">
    <property type="term" value="P:DNA replication initiation"/>
    <property type="evidence" value="ECO:0007669"/>
    <property type="project" value="TreeGrafter"/>
</dbReference>
<dbReference type="PROSITE" id="PS51192">
    <property type="entry name" value="HELICASE_ATP_BIND_1"/>
    <property type="match status" value="1"/>
</dbReference>
<dbReference type="InterPro" id="IPR041236">
    <property type="entry name" value="PriA_C"/>
</dbReference>
<evidence type="ECO:0000256" key="3">
    <source>
        <dbReference type="ARBA" id="ARBA00022723"/>
    </source>
</evidence>
<dbReference type="Pfam" id="PF00270">
    <property type="entry name" value="DEAD"/>
    <property type="match status" value="1"/>
</dbReference>
<dbReference type="GO" id="GO:0006310">
    <property type="term" value="P:DNA recombination"/>
    <property type="evidence" value="ECO:0007669"/>
    <property type="project" value="InterPro"/>
</dbReference>
<evidence type="ECO:0000256" key="7">
    <source>
        <dbReference type="ARBA" id="ARBA00022833"/>
    </source>
</evidence>
<dbReference type="Gene3D" id="3.40.1440.60">
    <property type="entry name" value="PriA, 3(prime) DNA-binding domain"/>
    <property type="match status" value="1"/>
</dbReference>
<keyword evidence="5 12" id="KW-0378">Hydrolase</keyword>
<sequence length="751" mass="83317">MSAPGPKDQHLVEVAVGLPIFQTLTYRVPPSLSDHAHPGCLVKVPVGRRLVPGYLLGMAREIPDVPLKDVQAVLDPGPRFGPELVPFFRWLADYYHYPLGEALSQIIPGGPKCAGPRLERWVRVRENAGNEGAESGKIHRLGPREQALLRHLRNHGPASLQELNRLYQKCHPILKRLAQKGLVSLEDRQTFRDPLAGQTPFYPEESPPLTPDQKLAVAEISRALAQGGFAPFLLHGVTASGKTEVYLAAAEDCLARGRQVLVLLPEIALTHPVALQFRRRFGDRVSLLHSGLSEAVRLDQWRRIMSGQVDIVVGARSAVFAPLPRPGLLVVDEEHDPSYKHEGGLPYQARDVALYRGQMAQAAVVLVSATPAVGTFYRAQSGKYRYLNLGQRVTPQALPHLELINLKQERGRRGPKIISAPLAAALRDVLSRGEQALLFLNRRGYSTVVFCLFCGEVLRCRNCSVALTHHRRDDLLLCHYCGFARPLPDRCPECQSAAIKRHGLGTEKVEAEVKCLFPEARVARLDRDVAPHSGRALKILEDFAAGNLDILVGTQMITKGHHFPRVTLVGAVAADLSLFFPEYHAGERTYQLLAQVAGRAGRGEAPGRVLIQTYHPEHYVFQTVKTQDYEAFFAAEIAARQELGYPPFTRLALVRLSGPSEDAVSRQAHRLAEALRRIIRQEEARSAAVRVLGPAPAGLAKLRGRFRWQLLIKSYGRPPLLAALQEMRRLWSTLPRQKIDLTLDIDPANLF</sequence>
<dbReference type="GO" id="GO:1990077">
    <property type="term" value="C:primosome complex"/>
    <property type="evidence" value="ECO:0007669"/>
    <property type="project" value="UniProtKB-UniRule"/>
</dbReference>
<feature type="binding site" evidence="12">
    <location>
        <position position="454"/>
    </location>
    <ligand>
        <name>Zn(2+)</name>
        <dbReference type="ChEBI" id="CHEBI:29105"/>
        <label>1</label>
    </ligand>
</feature>
<keyword evidence="7 12" id="KW-0862">Zinc</keyword>
<keyword evidence="2 12" id="KW-0235">DNA replication</keyword>
<feature type="binding site" evidence="12">
    <location>
        <position position="451"/>
    </location>
    <ligand>
        <name>Zn(2+)</name>
        <dbReference type="ChEBI" id="CHEBI:29105"/>
        <label>1</label>
    </ligand>
</feature>
<comment type="catalytic activity">
    <reaction evidence="11 12">
        <text>ATP + H2O = ADP + phosphate + H(+)</text>
        <dbReference type="Rhea" id="RHEA:13065"/>
        <dbReference type="ChEBI" id="CHEBI:15377"/>
        <dbReference type="ChEBI" id="CHEBI:15378"/>
        <dbReference type="ChEBI" id="CHEBI:30616"/>
        <dbReference type="ChEBI" id="CHEBI:43474"/>
        <dbReference type="ChEBI" id="CHEBI:456216"/>
        <dbReference type="EC" id="5.6.2.4"/>
    </reaction>
</comment>
<feature type="binding site" evidence="12">
    <location>
        <position position="478"/>
    </location>
    <ligand>
        <name>Zn(2+)</name>
        <dbReference type="ChEBI" id="CHEBI:29105"/>
        <label>2</label>
    </ligand>
</feature>
<reference evidence="14" key="1">
    <citation type="journal article" date="2020" name="mSystems">
        <title>Genome- and Community-Level Interaction Insights into Carbon Utilization and Element Cycling Functions of Hydrothermarchaeota in Hydrothermal Sediment.</title>
        <authorList>
            <person name="Zhou Z."/>
            <person name="Liu Y."/>
            <person name="Xu W."/>
            <person name="Pan J."/>
            <person name="Luo Z.H."/>
            <person name="Li M."/>
        </authorList>
    </citation>
    <scope>NUCLEOTIDE SEQUENCE [LARGE SCALE GENOMIC DNA]</scope>
    <source>
        <strain evidence="14">SpSt-776</strain>
    </source>
</reference>
<dbReference type="InterPro" id="IPR005259">
    <property type="entry name" value="PriA"/>
</dbReference>
<evidence type="ECO:0000256" key="6">
    <source>
        <dbReference type="ARBA" id="ARBA00022806"/>
    </source>
</evidence>
<evidence type="ECO:0000256" key="2">
    <source>
        <dbReference type="ARBA" id="ARBA00022705"/>
    </source>
</evidence>
<evidence type="ECO:0000256" key="12">
    <source>
        <dbReference type="HAMAP-Rule" id="MF_00983"/>
    </source>
</evidence>
<evidence type="ECO:0000256" key="11">
    <source>
        <dbReference type="ARBA" id="ARBA00048988"/>
    </source>
</evidence>
<dbReference type="SUPFAM" id="SSF52540">
    <property type="entry name" value="P-loop containing nucleoside triphosphate hydrolases"/>
    <property type="match status" value="2"/>
</dbReference>
<dbReference type="InterPro" id="IPR041222">
    <property type="entry name" value="PriA_3primeBD"/>
</dbReference>
<name>A0A7C3SLN6_9BACT</name>
<dbReference type="InterPro" id="IPR027417">
    <property type="entry name" value="P-loop_NTPase"/>
</dbReference>
<feature type="domain" description="Helicase ATP-binding" evidence="13">
    <location>
        <begin position="223"/>
        <end position="389"/>
    </location>
</feature>
<keyword evidence="6 12" id="KW-0347">Helicase</keyword>
<evidence type="ECO:0000256" key="1">
    <source>
        <dbReference type="ARBA" id="ARBA00022515"/>
    </source>
</evidence>
<comment type="similarity">
    <text evidence="12">Belongs to the helicase family. PriA subfamily.</text>
</comment>
<comment type="cofactor">
    <cofactor evidence="12">
        <name>Zn(2+)</name>
        <dbReference type="ChEBI" id="CHEBI:29105"/>
    </cofactor>
    <text evidence="12">Binds 2 zinc ions per subunit.</text>
</comment>
<dbReference type="Pfam" id="PF18319">
    <property type="entry name" value="Zn_ribbon_PriA"/>
    <property type="match status" value="1"/>
</dbReference>
<keyword evidence="3 12" id="KW-0479">Metal-binding</keyword>
<evidence type="ECO:0000313" key="14">
    <source>
        <dbReference type="EMBL" id="HGB15287.1"/>
    </source>
</evidence>
<feature type="binding site" evidence="12">
    <location>
        <position position="460"/>
    </location>
    <ligand>
        <name>Zn(2+)</name>
        <dbReference type="ChEBI" id="CHEBI:29105"/>
        <label>2</label>
    </ligand>
</feature>
<evidence type="ECO:0000256" key="8">
    <source>
        <dbReference type="ARBA" id="ARBA00022840"/>
    </source>
</evidence>
<comment type="function">
    <text evidence="12">Initiates the restart of stalled replication forks, which reloads the replicative helicase on sites other than the origin of replication. Recognizes and binds to abandoned replication forks and remodels them to uncover a helicase loading site. Promotes assembly of the primosome at these replication forks.</text>
</comment>
<comment type="catalytic activity">
    <reaction evidence="12">
        <text>Couples ATP hydrolysis with the unwinding of duplex DNA by translocating in the 3'-5' direction.</text>
        <dbReference type="EC" id="5.6.2.4"/>
    </reaction>
</comment>
<accession>A0A7C3SLN6</accession>
<dbReference type="InterPro" id="IPR042115">
    <property type="entry name" value="PriA_3primeBD_sf"/>
</dbReference>
<evidence type="ECO:0000256" key="9">
    <source>
        <dbReference type="ARBA" id="ARBA00023125"/>
    </source>
</evidence>
<evidence type="ECO:0000256" key="5">
    <source>
        <dbReference type="ARBA" id="ARBA00022801"/>
    </source>
</evidence>
<gene>
    <name evidence="12 14" type="primary">priA</name>
    <name evidence="14" type="ORF">ENV62_08645</name>
</gene>
<keyword evidence="4 12" id="KW-0547">Nucleotide-binding</keyword>
<evidence type="ECO:0000259" key="13">
    <source>
        <dbReference type="PROSITE" id="PS51192"/>
    </source>
</evidence>
<proteinExistence type="inferred from homology"/>
<dbReference type="GO" id="GO:0005524">
    <property type="term" value="F:ATP binding"/>
    <property type="evidence" value="ECO:0007669"/>
    <property type="project" value="UniProtKB-UniRule"/>
</dbReference>
<dbReference type="AlphaFoldDB" id="A0A7C3SLN6"/>
<comment type="caution">
    <text evidence="14">The sequence shown here is derived from an EMBL/GenBank/DDBJ whole genome shotgun (WGS) entry which is preliminary data.</text>
</comment>
<dbReference type="PANTHER" id="PTHR30580:SF0">
    <property type="entry name" value="PRIMOSOMAL PROTEIN N"/>
    <property type="match status" value="1"/>
</dbReference>
<dbReference type="SMART" id="SM00487">
    <property type="entry name" value="DEXDc"/>
    <property type="match status" value="1"/>
</dbReference>
<dbReference type="GO" id="GO:0016787">
    <property type="term" value="F:hydrolase activity"/>
    <property type="evidence" value="ECO:0007669"/>
    <property type="project" value="UniProtKB-KW"/>
</dbReference>
<dbReference type="PANTHER" id="PTHR30580">
    <property type="entry name" value="PRIMOSOMAL PROTEIN N"/>
    <property type="match status" value="1"/>
</dbReference>
<dbReference type="GO" id="GO:0008270">
    <property type="term" value="F:zinc ion binding"/>
    <property type="evidence" value="ECO:0007669"/>
    <property type="project" value="UniProtKB-UniRule"/>
</dbReference>
<dbReference type="Gene3D" id="3.40.50.300">
    <property type="entry name" value="P-loop containing nucleotide triphosphate hydrolases"/>
    <property type="match status" value="2"/>
</dbReference>
<dbReference type="CDD" id="cd17929">
    <property type="entry name" value="DEXHc_priA"/>
    <property type="match status" value="1"/>
</dbReference>
<dbReference type="GO" id="GO:0003677">
    <property type="term" value="F:DNA binding"/>
    <property type="evidence" value="ECO:0007669"/>
    <property type="project" value="UniProtKB-UniRule"/>
</dbReference>
<dbReference type="NCBIfam" id="TIGR00595">
    <property type="entry name" value="priA"/>
    <property type="match status" value="1"/>
</dbReference>
<evidence type="ECO:0000256" key="10">
    <source>
        <dbReference type="ARBA" id="ARBA00023235"/>
    </source>
</evidence>
<dbReference type="CDD" id="cd18804">
    <property type="entry name" value="SF2_C_priA"/>
    <property type="match status" value="1"/>
</dbReference>
<dbReference type="GO" id="GO:0043138">
    <property type="term" value="F:3'-5' DNA helicase activity"/>
    <property type="evidence" value="ECO:0007669"/>
    <property type="project" value="UniProtKB-EC"/>
</dbReference>
<dbReference type="InterPro" id="IPR014001">
    <property type="entry name" value="Helicase_ATP-bd"/>
</dbReference>
<dbReference type="HAMAP" id="MF_00983">
    <property type="entry name" value="PriA"/>
    <property type="match status" value="1"/>
</dbReference>
<dbReference type="InterPro" id="IPR001650">
    <property type="entry name" value="Helicase_C-like"/>
</dbReference>
<dbReference type="Pfam" id="PF17764">
    <property type="entry name" value="PriA_3primeBD"/>
    <property type="match status" value="1"/>
</dbReference>
<keyword evidence="10 12" id="KW-0413">Isomerase</keyword>